<feature type="domain" description="FYVE-type zinc finger" evidence="2">
    <location>
        <begin position="77"/>
        <end position="164"/>
    </location>
</feature>
<dbReference type="Gene3D" id="3.30.40.10">
    <property type="entry name" value="Zinc/RING finger domain, C3HC4 (zinc finger)"/>
    <property type="match status" value="1"/>
</dbReference>
<evidence type="ECO:0000256" key="1">
    <source>
        <dbReference type="SAM" id="MobiDB-lite"/>
    </source>
</evidence>
<dbReference type="Pfam" id="PF02318">
    <property type="entry name" value="FYVE_2"/>
    <property type="match status" value="1"/>
</dbReference>
<dbReference type="Proteomes" id="UP000694941">
    <property type="component" value="Unplaced"/>
</dbReference>
<reference evidence="4" key="1">
    <citation type="submission" date="2025-08" db="UniProtKB">
        <authorList>
            <consortium name="RefSeq"/>
        </authorList>
    </citation>
    <scope>IDENTIFICATION</scope>
    <source>
        <tissue evidence="4">Muscle</tissue>
    </source>
</reference>
<dbReference type="RefSeq" id="XP_022234948.1">
    <property type="nucleotide sequence ID" value="XM_022379240.1"/>
</dbReference>
<dbReference type="InterPro" id="IPR041282">
    <property type="entry name" value="FYVE_2"/>
</dbReference>
<name>A0ABM1RU93_LIMPO</name>
<feature type="region of interest" description="Disordered" evidence="1">
    <location>
        <begin position="1"/>
        <end position="26"/>
    </location>
</feature>
<protein>
    <submittedName>
        <fullName evidence="4">Uncharacterized protein LOC111083034</fullName>
    </submittedName>
</protein>
<sequence length="204" mass="22573">MGNELSQGEGGGQAGQIIAGPPKEQRRMEKEFGAMGGQYTLPTQANRTGSSETIPNQVKMTRTFAVATSSIPEVDLSDLSKEEQAKILSVMAKAEHMKNDLETHIQKVQHPRQETVPSTSLAPPHCHQQKQHLCPQCHVTVLTAETKSRCSDCKRAACRKCGTSLAEGDGRRFLTLLLQIRHYKAFDRISTKETNLATVDRKLY</sequence>
<dbReference type="InterPro" id="IPR013083">
    <property type="entry name" value="Znf_RING/FYVE/PHD"/>
</dbReference>
<dbReference type="GeneID" id="111083034"/>
<accession>A0ABM1RU93</accession>
<proteinExistence type="predicted"/>
<gene>
    <name evidence="4" type="primary">LOC111083034</name>
</gene>
<evidence type="ECO:0000313" key="3">
    <source>
        <dbReference type="Proteomes" id="UP000694941"/>
    </source>
</evidence>
<dbReference type="SUPFAM" id="SSF57903">
    <property type="entry name" value="FYVE/PHD zinc finger"/>
    <property type="match status" value="1"/>
</dbReference>
<keyword evidence="3" id="KW-1185">Reference proteome</keyword>
<dbReference type="InterPro" id="IPR011011">
    <property type="entry name" value="Znf_FYVE_PHD"/>
</dbReference>
<organism evidence="3 4">
    <name type="scientific">Limulus polyphemus</name>
    <name type="common">Atlantic horseshoe crab</name>
    <dbReference type="NCBI Taxonomy" id="6850"/>
    <lineage>
        <taxon>Eukaryota</taxon>
        <taxon>Metazoa</taxon>
        <taxon>Ecdysozoa</taxon>
        <taxon>Arthropoda</taxon>
        <taxon>Chelicerata</taxon>
        <taxon>Merostomata</taxon>
        <taxon>Xiphosura</taxon>
        <taxon>Limulidae</taxon>
        <taxon>Limulus</taxon>
    </lineage>
</organism>
<evidence type="ECO:0000259" key="2">
    <source>
        <dbReference type="Pfam" id="PF02318"/>
    </source>
</evidence>
<evidence type="ECO:0000313" key="4">
    <source>
        <dbReference type="RefSeq" id="XP_022234948.1"/>
    </source>
</evidence>